<sequence length="71" mass="7748">MISLSSILATLFLLLGSILFGYGLITNGDPMYAKSLGWNLNLIWGSVVFCVGILFGLGNWLSNQIPQNEKN</sequence>
<dbReference type="Proteomes" id="UP000245206">
    <property type="component" value="Unassembled WGS sequence"/>
</dbReference>
<keyword evidence="3" id="KW-1185">Reference proteome</keyword>
<dbReference type="OrthoDB" id="345704at2"/>
<organism evidence="2 3">
    <name type="scientific">Leptospira ellinghausenii</name>
    <dbReference type="NCBI Taxonomy" id="1917822"/>
    <lineage>
        <taxon>Bacteria</taxon>
        <taxon>Pseudomonadati</taxon>
        <taxon>Spirochaetota</taxon>
        <taxon>Spirochaetia</taxon>
        <taxon>Leptospirales</taxon>
        <taxon>Leptospiraceae</taxon>
        <taxon>Leptospira</taxon>
    </lineage>
</organism>
<dbReference type="EMBL" id="BFAZ01000009">
    <property type="protein sequence ID" value="GBF42876.1"/>
    <property type="molecule type" value="Genomic_DNA"/>
</dbReference>
<gene>
    <name evidence="2" type="ORF">LPTSP2_21680</name>
</gene>
<dbReference type="RefSeq" id="WP_108959906.1">
    <property type="nucleotide sequence ID" value="NZ_BFAZ01000009.1"/>
</dbReference>
<name>A0A2P2DE31_9LEPT</name>
<keyword evidence="1" id="KW-1133">Transmembrane helix</keyword>
<comment type="caution">
    <text evidence="2">The sequence shown here is derived from an EMBL/GenBank/DDBJ whole genome shotgun (WGS) entry which is preliminary data.</text>
</comment>
<evidence type="ECO:0000313" key="3">
    <source>
        <dbReference type="Proteomes" id="UP000245206"/>
    </source>
</evidence>
<keyword evidence="1" id="KW-0812">Transmembrane</keyword>
<feature type="transmembrane region" description="Helical" evidence="1">
    <location>
        <begin position="42"/>
        <end position="61"/>
    </location>
</feature>
<evidence type="ECO:0000313" key="2">
    <source>
        <dbReference type="EMBL" id="GBF42876.1"/>
    </source>
</evidence>
<keyword evidence="1" id="KW-0472">Membrane</keyword>
<reference evidence="3" key="1">
    <citation type="journal article" date="2019" name="Microbiol. Immunol.">
        <title>Molecular and phenotypic characterization of Leptospira johnsonii sp. nov., Leptospira ellinghausenii sp. nov. and Leptospira ryugenii sp. nov. isolated from soil and water in Japan.</title>
        <authorList>
            <person name="Masuzawa T."/>
            <person name="Saito M."/>
            <person name="Nakao R."/>
            <person name="Nikaido Y."/>
            <person name="Matsumoto M."/>
            <person name="Ogawa M."/>
            <person name="Yokoyama M."/>
            <person name="Hidaka Y."/>
            <person name="Tomita J."/>
            <person name="Sakakibara K."/>
            <person name="Suzuki K."/>
            <person name="Yasuda S."/>
            <person name="Sato H."/>
            <person name="Yamaguchi M."/>
            <person name="Yoshida S.I."/>
            <person name="Koizumi N."/>
            <person name="Kawamura Y."/>
        </authorList>
    </citation>
    <scope>NUCLEOTIDE SEQUENCE [LARGE SCALE GENOMIC DNA]</scope>
    <source>
        <strain evidence="3">E18</strain>
    </source>
</reference>
<accession>A0A2P2DE31</accession>
<evidence type="ECO:0000256" key="1">
    <source>
        <dbReference type="SAM" id="Phobius"/>
    </source>
</evidence>
<dbReference type="AlphaFoldDB" id="A0A2P2DE31"/>
<proteinExistence type="predicted"/>
<protein>
    <submittedName>
        <fullName evidence="2">Uncharacterized protein</fullName>
    </submittedName>
</protein>